<dbReference type="Pfam" id="PF13007">
    <property type="entry name" value="LZ_Tnp_IS66"/>
    <property type="match status" value="1"/>
</dbReference>
<dbReference type="Pfam" id="PF13817">
    <property type="entry name" value="DDE_Tnp_IS66_C"/>
    <property type="match status" value="1"/>
</dbReference>
<dbReference type="InterPro" id="IPR024463">
    <property type="entry name" value="Transposase_TnpC_homeodom"/>
</dbReference>
<dbReference type="InterPro" id="IPR052344">
    <property type="entry name" value="Transposase-related"/>
</dbReference>
<evidence type="ECO:0000259" key="3">
    <source>
        <dbReference type="Pfam" id="PF13007"/>
    </source>
</evidence>
<feature type="region of interest" description="Disordered" evidence="1">
    <location>
        <begin position="88"/>
        <end position="113"/>
    </location>
</feature>
<reference evidence="5" key="1">
    <citation type="submission" date="2022-03" db="EMBL/GenBank/DDBJ databases">
        <title>Sea Food Isolates.</title>
        <authorList>
            <person name="Li c."/>
        </authorList>
    </citation>
    <scope>NUCLEOTIDE SEQUENCE</scope>
    <source>
        <strain evidence="5">19NY04SH03</strain>
    </source>
</reference>
<name>A0AAU6UMA2_UNCXX</name>
<proteinExistence type="predicted"/>
<feature type="region of interest" description="Disordered" evidence="1">
    <location>
        <begin position="22"/>
        <end position="42"/>
    </location>
</feature>
<dbReference type="AlphaFoldDB" id="A0AAU6UMA2"/>
<feature type="domain" description="Transposase IS66 C-terminal" evidence="4">
    <location>
        <begin position="484"/>
        <end position="522"/>
    </location>
</feature>
<dbReference type="Pfam" id="PF03050">
    <property type="entry name" value="DDE_Tnp_IS66"/>
    <property type="match status" value="1"/>
</dbReference>
<dbReference type="InterPro" id="IPR039552">
    <property type="entry name" value="IS66_C"/>
</dbReference>
<evidence type="ECO:0000256" key="1">
    <source>
        <dbReference type="SAM" id="MobiDB-lite"/>
    </source>
</evidence>
<dbReference type="EMBL" id="CP095347">
    <property type="protein sequence ID" value="XAG74651.1"/>
    <property type="molecule type" value="Genomic_DNA"/>
</dbReference>
<accession>A0AAU6UMA2</accession>
<feature type="compositionally biased region" description="Basic and acidic residues" evidence="1">
    <location>
        <begin position="30"/>
        <end position="42"/>
    </location>
</feature>
<evidence type="ECO:0000313" key="5">
    <source>
        <dbReference type="EMBL" id="XAG74651.1"/>
    </source>
</evidence>
<organism evidence="5">
    <name type="scientific">bacterium 19NY04SH03</name>
    <dbReference type="NCBI Taxonomy" id="2920647"/>
    <lineage>
        <taxon>Bacteria</taxon>
    </lineage>
</organism>
<dbReference type="PANTHER" id="PTHR33678">
    <property type="entry name" value="BLL1576 PROTEIN"/>
    <property type="match status" value="1"/>
</dbReference>
<dbReference type="NCBIfam" id="NF033517">
    <property type="entry name" value="transpos_IS66"/>
    <property type="match status" value="1"/>
</dbReference>
<feature type="domain" description="Transposase IS66 central" evidence="2">
    <location>
        <begin position="185"/>
        <end position="477"/>
    </location>
</feature>
<evidence type="ECO:0000259" key="4">
    <source>
        <dbReference type="Pfam" id="PF13817"/>
    </source>
</evidence>
<protein>
    <submittedName>
        <fullName evidence="5">IS66 family transposase</fullName>
    </submittedName>
</protein>
<feature type="compositionally biased region" description="Basic and acidic residues" evidence="1">
    <location>
        <begin position="88"/>
        <end position="99"/>
    </location>
</feature>
<gene>
    <name evidence="5" type="ORF">MRN42_17895</name>
</gene>
<dbReference type="PANTHER" id="PTHR33678:SF1">
    <property type="entry name" value="BLL1576 PROTEIN"/>
    <property type="match status" value="1"/>
</dbReference>
<dbReference type="InterPro" id="IPR004291">
    <property type="entry name" value="Transposase_IS66_central"/>
</dbReference>
<feature type="compositionally biased region" description="Basic residues" evidence="1">
    <location>
        <begin position="100"/>
        <end position="109"/>
    </location>
</feature>
<evidence type="ECO:0000259" key="2">
    <source>
        <dbReference type="Pfam" id="PF03050"/>
    </source>
</evidence>
<sequence length="527" mass="59198">MTSSSENLSEIEQLRAQLAEKEAQLQNQSERLKSQSERLKSQSDRIAILEEIVRHLKIKRFTPSSEKTHPGQFRLFDEAELCTDPVLDAHEKQDEDQKKKNTSKPRGRKPLSNDLPREQIFLYLTDAEKTGAKSTFFAKVKEELDIVPAKVRVLEYMQEKAVFDTEDGQTMVTAPMPKHPLPGSLGSTSLIAHTITSKYVDGLPLYRIEKMLSRYGGDISRATLANYVMKSAQVLQPLVNLLREHQNAGHIIAMDETRIQVLKEPGKPATSDKQMWVSLGGPPSERSVLFHYDPSRSGEVPITLLDGFKGYLQTDGYAGYNAACKKYQLTPVGCMDHARRKFIEAQAAQPKGKKAKVSNADTALGHINQLYHIERQINELKEKAGYTPEQVVAYRQEHSVPLLDKLKIFLENNANKVPADSLTGLAITYMRNQWEKLVVYCTNGELRISNILAENAIRPFVVGRKAWLFADSSQGAKASAVCYSIVETAKLNGLEPYEYLHTVLTNLPYAETVEQIESLLPWNIGKA</sequence>
<feature type="domain" description="Transposase TnpC homeodomain" evidence="3">
    <location>
        <begin position="49"/>
        <end position="120"/>
    </location>
</feature>